<evidence type="ECO:0000256" key="1">
    <source>
        <dbReference type="ARBA" id="ARBA00001946"/>
    </source>
</evidence>
<dbReference type="InterPro" id="IPR000014">
    <property type="entry name" value="PAS"/>
</dbReference>
<organism evidence="7 8">
    <name type="scientific">Candidatus Thiodiazotropha endoloripes</name>
    <dbReference type="NCBI Taxonomy" id="1818881"/>
    <lineage>
        <taxon>Bacteria</taxon>
        <taxon>Pseudomonadati</taxon>
        <taxon>Pseudomonadota</taxon>
        <taxon>Gammaproteobacteria</taxon>
        <taxon>Chromatiales</taxon>
        <taxon>Sedimenticolaceae</taxon>
        <taxon>Candidatus Thiodiazotropha</taxon>
    </lineage>
</organism>
<dbReference type="InterPro" id="IPR000160">
    <property type="entry name" value="GGDEF_dom"/>
</dbReference>
<comment type="cofactor">
    <cofactor evidence="1">
        <name>Mg(2+)</name>
        <dbReference type="ChEBI" id="CHEBI:18420"/>
    </cofactor>
</comment>
<proteinExistence type="predicted"/>
<dbReference type="InterPro" id="IPR029787">
    <property type="entry name" value="Nucleotide_cyclase"/>
</dbReference>
<dbReference type="STRING" id="1818881.A3196_10035"/>
<dbReference type="SUPFAM" id="SSF141868">
    <property type="entry name" value="EAL domain-like"/>
    <property type="match status" value="1"/>
</dbReference>
<dbReference type="Gene3D" id="2.10.70.100">
    <property type="match status" value="1"/>
</dbReference>
<dbReference type="InterPro" id="IPR001610">
    <property type="entry name" value="PAC"/>
</dbReference>
<dbReference type="PANTHER" id="PTHR44757:SF2">
    <property type="entry name" value="BIOFILM ARCHITECTURE MAINTENANCE PROTEIN MBAA"/>
    <property type="match status" value="1"/>
</dbReference>
<dbReference type="PROSITE" id="PS50113">
    <property type="entry name" value="PAC"/>
    <property type="match status" value="1"/>
</dbReference>
<dbReference type="AlphaFoldDB" id="A0A1E2UQM0"/>
<evidence type="ECO:0000259" key="6">
    <source>
        <dbReference type="PROSITE" id="PS50887"/>
    </source>
</evidence>
<feature type="domain" description="GGDEF" evidence="6">
    <location>
        <begin position="423"/>
        <end position="556"/>
    </location>
</feature>
<feature type="domain" description="PAC" evidence="3">
    <location>
        <begin position="339"/>
        <end position="391"/>
    </location>
</feature>
<dbReference type="PROSITE" id="PS50885">
    <property type="entry name" value="HAMP"/>
    <property type="match status" value="1"/>
</dbReference>
<dbReference type="CDD" id="cd00130">
    <property type="entry name" value="PAS"/>
    <property type="match status" value="1"/>
</dbReference>
<sequence length="829" mass="93137">MNLSLRKLSTKYALHFAAFLVAVILLIITLSGYLVFQRTNEMRTELVESFSAVHTSFDLIALHNSGNYLSNRLFNPLYNIDISTLNEELTQIQSWLQPDSLLILDTHRRVVTDGSIENPSYGQKVDIPDNLIPGSPVIVPTQDGDLLYFVIGYGDEIAGYARVETSDLGHKQLSNVLATEVAKAWQEFQEGFLLIAVASLGLVVIITTIISWRLSVSLSRPLSKMADAAEHYAAGNLEHRLIEDTSDELGRLAGSLNKMANDLDKAGRLLDRAQEMAAFGYWEWRPGKTDLVLSYGAYKTFGVDYQAFEPEVQNLLKYVVPEDQERVFAILQGRFKQPVSANFNIRRADGKSRTLFIRGEPEHHQEDGIVGFIGTIQDITEQQRSNEQLQQLANYDALTGLPNRNLFYERLNHTIKQARRRQSEFALLFLDLDRFKSINDALGHDVGDELLRHVGKRLKSIVRESDTLARMGGDEFTLIIEDLNEEFSPQKVAQNIIRTLTPAFKVDHRDLFITTSIGVALYPKDATETDALIKNADTAMYLAKEQGKAVFSFFTPELDHLAHERLALESDLRQALENDEFELHYQPQVDSDTNELIAIEALLRWRKDGELQSAEHFVPVLEETGLITRLTGSILQKACYALRQLEQGGVSGLRMCINLSAVQFQQPELLSLIDEAVSESGVTPQQLEMEITESTLLERDLSQLNAAELAARGIRLAIDDFGTGYSSLTYLKQFHVDALKIDRSFIRDLTNDIEDAQITTALLGLARSLKIDSIAEGVENEEQLKMLRSWHCDLIQGFLISRPLPFDELATWVSSAQKVKSVVDSSVSV</sequence>
<evidence type="ECO:0000313" key="7">
    <source>
        <dbReference type="EMBL" id="ODB97076.1"/>
    </source>
</evidence>
<dbReference type="Pfam" id="PF08447">
    <property type="entry name" value="PAS_3"/>
    <property type="match status" value="1"/>
</dbReference>
<dbReference type="SUPFAM" id="SSF158472">
    <property type="entry name" value="HAMP domain-like"/>
    <property type="match status" value="1"/>
</dbReference>
<dbReference type="NCBIfam" id="TIGR00254">
    <property type="entry name" value="GGDEF"/>
    <property type="match status" value="1"/>
</dbReference>
<dbReference type="CDD" id="cd01948">
    <property type="entry name" value="EAL"/>
    <property type="match status" value="1"/>
</dbReference>
<dbReference type="InterPro" id="IPR003660">
    <property type="entry name" value="HAMP_dom"/>
</dbReference>
<dbReference type="PROSITE" id="PS50883">
    <property type="entry name" value="EAL"/>
    <property type="match status" value="1"/>
</dbReference>
<dbReference type="Proteomes" id="UP000094849">
    <property type="component" value="Unassembled WGS sequence"/>
</dbReference>
<dbReference type="GO" id="GO:0007165">
    <property type="term" value="P:signal transduction"/>
    <property type="evidence" value="ECO:0007669"/>
    <property type="project" value="InterPro"/>
</dbReference>
<dbReference type="InterPro" id="IPR035965">
    <property type="entry name" value="PAS-like_dom_sf"/>
</dbReference>
<dbReference type="EMBL" id="LVJZ01000003">
    <property type="protein sequence ID" value="ODB97076.1"/>
    <property type="molecule type" value="Genomic_DNA"/>
</dbReference>
<keyword evidence="2" id="KW-1133">Transmembrane helix</keyword>
<evidence type="ECO:0000313" key="8">
    <source>
        <dbReference type="Proteomes" id="UP000094849"/>
    </source>
</evidence>
<dbReference type="Pfam" id="PF00672">
    <property type="entry name" value="HAMP"/>
    <property type="match status" value="1"/>
</dbReference>
<dbReference type="Gene3D" id="3.30.450.20">
    <property type="entry name" value="PAS domain"/>
    <property type="match status" value="1"/>
</dbReference>
<dbReference type="PANTHER" id="PTHR44757">
    <property type="entry name" value="DIGUANYLATE CYCLASE DGCP"/>
    <property type="match status" value="1"/>
</dbReference>
<dbReference type="PROSITE" id="PS50887">
    <property type="entry name" value="GGDEF"/>
    <property type="match status" value="1"/>
</dbReference>
<feature type="transmembrane region" description="Helical" evidence="2">
    <location>
        <begin position="12"/>
        <end position="36"/>
    </location>
</feature>
<dbReference type="CDD" id="cd01949">
    <property type="entry name" value="GGDEF"/>
    <property type="match status" value="1"/>
</dbReference>
<evidence type="ECO:0000259" key="3">
    <source>
        <dbReference type="PROSITE" id="PS50113"/>
    </source>
</evidence>
<dbReference type="InterPro" id="IPR052155">
    <property type="entry name" value="Biofilm_reg_signaling"/>
</dbReference>
<dbReference type="InterPro" id="IPR043128">
    <property type="entry name" value="Rev_trsase/Diguanyl_cyclase"/>
</dbReference>
<dbReference type="SMART" id="SM00052">
    <property type="entry name" value="EAL"/>
    <property type="match status" value="1"/>
</dbReference>
<feature type="domain" description="HAMP" evidence="5">
    <location>
        <begin position="216"/>
        <end position="268"/>
    </location>
</feature>
<reference evidence="7 8" key="1">
    <citation type="submission" date="2016-03" db="EMBL/GenBank/DDBJ databases">
        <title>Chemosynthetic sulphur-oxidizing symbionts of marine invertebrate animals are capable of nitrogen fixation.</title>
        <authorList>
            <person name="Petersen J.M."/>
            <person name="Kemper A."/>
            <person name="Gruber-Vodicka H."/>
            <person name="Cardini U."/>
            <person name="Geest Mvander."/>
            <person name="Kleiner M."/>
            <person name="Bulgheresi S."/>
            <person name="Fussmann M."/>
            <person name="Herbold C."/>
            <person name="Seah B.K.B."/>
            <person name="Antony C.Paul."/>
            <person name="Liu D."/>
            <person name="Belitz A."/>
            <person name="Weber M."/>
        </authorList>
    </citation>
    <scope>NUCLEOTIDE SEQUENCE [LARGE SCALE GENOMIC DNA]</scope>
    <source>
        <strain evidence="7">G_D</strain>
    </source>
</reference>
<dbReference type="Gene3D" id="3.30.70.270">
    <property type="match status" value="1"/>
</dbReference>
<dbReference type="SMART" id="SM00267">
    <property type="entry name" value="GGDEF"/>
    <property type="match status" value="1"/>
</dbReference>
<dbReference type="InterPro" id="IPR035919">
    <property type="entry name" value="EAL_sf"/>
</dbReference>
<name>A0A1E2UQM0_9GAMM</name>
<dbReference type="GO" id="GO:0003824">
    <property type="term" value="F:catalytic activity"/>
    <property type="evidence" value="ECO:0007669"/>
    <property type="project" value="UniProtKB-ARBA"/>
</dbReference>
<dbReference type="InterPro" id="IPR001633">
    <property type="entry name" value="EAL_dom"/>
</dbReference>
<dbReference type="FunFam" id="3.30.70.270:FF:000001">
    <property type="entry name" value="Diguanylate cyclase domain protein"/>
    <property type="match status" value="1"/>
</dbReference>
<comment type="caution">
    <text evidence="7">The sequence shown here is derived from an EMBL/GenBank/DDBJ whole genome shotgun (WGS) entry which is preliminary data.</text>
</comment>
<feature type="transmembrane region" description="Helical" evidence="2">
    <location>
        <begin position="192"/>
        <end position="214"/>
    </location>
</feature>
<dbReference type="Gene3D" id="6.10.340.10">
    <property type="match status" value="1"/>
</dbReference>
<keyword evidence="8" id="KW-1185">Reference proteome</keyword>
<protein>
    <recommendedName>
        <fullName evidence="9">Diguanylate cyclase</fullName>
    </recommendedName>
</protein>
<evidence type="ECO:0000256" key="2">
    <source>
        <dbReference type="SAM" id="Phobius"/>
    </source>
</evidence>
<dbReference type="Pfam" id="PF00990">
    <property type="entry name" value="GGDEF"/>
    <property type="match status" value="1"/>
</dbReference>
<dbReference type="InterPro" id="IPR013655">
    <property type="entry name" value="PAS_fold_3"/>
</dbReference>
<dbReference type="SUPFAM" id="SSF55073">
    <property type="entry name" value="Nucleotide cyclase"/>
    <property type="match status" value="1"/>
</dbReference>
<dbReference type="RefSeq" id="WP_069024424.1">
    <property type="nucleotide sequence ID" value="NZ_LVJZ01000003.1"/>
</dbReference>
<dbReference type="CDD" id="cd06225">
    <property type="entry name" value="HAMP"/>
    <property type="match status" value="1"/>
</dbReference>
<dbReference type="Pfam" id="PF00563">
    <property type="entry name" value="EAL"/>
    <property type="match status" value="1"/>
</dbReference>
<dbReference type="GO" id="GO:0016020">
    <property type="term" value="C:membrane"/>
    <property type="evidence" value="ECO:0007669"/>
    <property type="project" value="InterPro"/>
</dbReference>
<keyword evidence="2" id="KW-0472">Membrane</keyword>
<dbReference type="SMART" id="SM00086">
    <property type="entry name" value="PAC"/>
    <property type="match status" value="1"/>
</dbReference>
<evidence type="ECO:0008006" key="9">
    <source>
        <dbReference type="Google" id="ProtNLM"/>
    </source>
</evidence>
<feature type="domain" description="EAL" evidence="4">
    <location>
        <begin position="565"/>
        <end position="817"/>
    </location>
</feature>
<dbReference type="InterPro" id="IPR000700">
    <property type="entry name" value="PAS-assoc_C"/>
</dbReference>
<evidence type="ECO:0000259" key="4">
    <source>
        <dbReference type="PROSITE" id="PS50883"/>
    </source>
</evidence>
<keyword evidence="2" id="KW-0812">Transmembrane</keyword>
<dbReference type="Gene3D" id="3.20.20.450">
    <property type="entry name" value="EAL domain"/>
    <property type="match status" value="1"/>
</dbReference>
<dbReference type="NCBIfam" id="TIGR00229">
    <property type="entry name" value="sensory_box"/>
    <property type="match status" value="1"/>
</dbReference>
<gene>
    <name evidence="7" type="ORF">A3196_10035</name>
</gene>
<dbReference type="SUPFAM" id="SSF55785">
    <property type="entry name" value="PYP-like sensor domain (PAS domain)"/>
    <property type="match status" value="1"/>
</dbReference>
<dbReference type="SMART" id="SM00304">
    <property type="entry name" value="HAMP"/>
    <property type="match status" value="1"/>
</dbReference>
<evidence type="ECO:0000259" key="5">
    <source>
        <dbReference type="PROSITE" id="PS50885"/>
    </source>
</evidence>
<accession>A0A1E2UQM0</accession>